<evidence type="ECO:0000256" key="4">
    <source>
        <dbReference type="ARBA" id="ARBA00022777"/>
    </source>
</evidence>
<evidence type="ECO:0000313" key="13">
    <source>
        <dbReference type="Proteomes" id="UP001431783"/>
    </source>
</evidence>
<dbReference type="GO" id="GO:0030182">
    <property type="term" value="P:neuron differentiation"/>
    <property type="evidence" value="ECO:0007669"/>
    <property type="project" value="UniProtKB-ARBA"/>
</dbReference>
<keyword evidence="3" id="KW-0547">Nucleotide-binding</keyword>
<dbReference type="GO" id="GO:0043235">
    <property type="term" value="C:receptor complex"/>
    <property type="evidence" value="ECO:0007669"/>
    <property type="project" value="TreeGrafter"/>
</dbReference>
<evidence type="ECO:0000256" key="5">
    <source>
        <dbReference type="ARBA" id="ARBA00022840"/>
    </source>
</evidence>
<dbReference type="InterPro" id="IPR050122">
    <property type="entry name" value="RTK"/>
</dbReference>
<dbReference type="EMBL" id="JARQZJ010000123">
    <property type="protein sequence ID" value="KAK9889571.1"/>
    <property type="molecule type" value="Genomic_DNA"/>
</dbReference>
<sequence length="772" mass="88978">MNLISILSLLFISQMLSSESVENHCKSKHQNENYQSSISDEVFEEIRIQSAEDLMWNVLQLEITLKSKPGYGNSSASVFLSGEEECDHFSEYNFNLSAGIISIPETNHTVPVELRPCHDYTDEDIFDSFPNKIMKEVHIKAFKNNAVRLNISFLPQKEYLYHTGVIVLNSRIGKCNHPEQFQFSMTETNLTVPRANFPHSFIDSGCEYIIDFEVDNYCVTTTYEVPDLCSGNEPQTRILEINKENEGIYKVIWDPRIPNTNYSDHIIEITYRLENVTYDMFNTEMILENQYQYNYSLLNLSSLPKDKTYELFGIFVNDAECSNIALLEFSVFSEPKFNLNFLGLLPLSIIIFSVFLMFLPMVRRRINSTLKKLSQESSQTSDRRLNGHKQEEINPIYRGLELENCDDFEFPRSQLVFRKDENTREGFFGVVYIGKALDIKKTKGYTYVAIKTLKDNAPTEVFEALLEEINTMKKIRAHGNHLNVVNFLGCCTLDRPHLMILEYAACGDLHEYLVDLRKEWASRRQRGRFFFPNDGNGVYISPNTRTVSETSSTYAQPSPTETESTILYDDDESLSNRSPTTVPKVPALSNIQLQSFALQIAKGMAFLESIPIVHRDLAARNVLITEARILKISDFGMSRFGNYVCRKNCQQPIRWMALESLEECVSTSKSDVWSFGVVLWEIGTLGAFPYDDISNEYILHYLITNLRKGIRLMRPEICTDELYNLMLKCWSVNPDDRPSFQQIVEELSGEKRIYMELHKLNPAYDFPPMRSG</sequence>
<comment type="subcellular location">
    <subcellularLocation>
        <location evidence="1">Endomembrane system</location>
    </subcellularLocation>
</comment>
<evidence type="ECO:0000256" key="2">
    <source>
        <dbReference type="ARBA" id="ARBA00022679"/>
    </source>
</evidence>
<evidence type="ECO:0000256" key="7">
    <source>
        <dbReference type="ARBA" id="ARBA00023137"/>
    </source>
</evidence>
<dbReference type="PROSITE" id="PS00109">
    <property type="entry name" value="PROTEIN_KINASE_TYR"/>
    <property type="match status" value="1"/>
</dbReference>
<dbReference type="GO" id="GO:0005524">
    <property type="term" value="F:ATP binding"/>
    <property type="evidence" value="ECO:0007669"/>
    <property type="project" value="UniProtKB-KW"/>
</dbReference>
<protein>
    <recommendedName>
        <fullName evidence="11">Protein kinase domain-containing protein</fullName>
    </recommendedName>
</protein>
<feature type="signal peptide" evidence="10">
    <location>
        <begin position="1"/>
        <end position="18"/>
    </location>
</feature>
<evidence type="ECO:0000256" key="6">
    <source>
        <dbReference type="ARBA" id="ARBA00023136"/>
    </source>
</evidence>
<evidence type="ECO:0000256" key="9">
    <source>
        <dbReference type="SAM" id="Phobius"/>
    </source>
</evidence>
<keyword evidence="9" id="KW-1133">Transmembrane helix</keyword>
<dbReference type="GO" id="GO:0005886">
    <property type="term" value="C:plasma membrane"/>
    <property type="evidence" value="ECO:0007669"/>
    <property type="project" value="TreeGrafter"/>
</dbReference>
<dbReference type="Gene3D" id="1.10.510.10">
    <property type="entry name" value="Transferase(Phosphotransferase) domain 1"/>
    <property type="match status" value="1"/>
</dbReference>
<dbReference type="InterPro" id="IPR000719">
    <property type="entry name" value="Prot_kinase_dom"/>
</dbReference>
<evidence type="ECO:0000256" key="8">
    <source>
        <dbReference type="ARBA" id="ARBA00051243"/>
    </source>
</evidence>
<proteinExistence type="predicted"/>
<dbReference type="InterPro" id="IPR008266">
    <property type="entry name" value="Tyr_kinase_AS"/>
</dbReference>
<reference evidence="12 13" key="1">
    <citation type="submission" date="2023-03" db="EMBL/GenBank/DDBJ databases">
        <title>Genome insight into feeding habits of ladybird beetles.</title>
        <authorList>
            <person name="Li H.-S."/>
            <person name="Huang Y.-H."/>
            <person name="Pang H."/>
        </authorList>
    </citation>
    <scope>NUCLEOTIDE SEQUENCE [LARGE SCALE GENOMIC DNA]</scope>
    <source>
        <strain evidence="12">SYSU_2023b</strain>
        <tissue evidence="12">Whole body</tissue>
    </source>
</reference>
<dbReference type="SMART" id="SM00219">
    <property type="entry name" value="TyrKc"/>
    <property type="match status" value="1"/>
</dbReference>
<dbReference type="GO" id="GO:0012505">
    <property type="term" value="C:endomembrane system"/>
    <property type="evidence" value="ECO:0007669"/>
    <property type="project" value="UniProtKB-SubCell"/>
</dbReference>
<feature type="transmembrane region" description="Helical" evidence="9">
    <location>
        <begin position="341"/>
        <end position="362"/>
    </location>
</feature>
<dbReference type="Gene3D" id="3.30.200.20">
    <property type="entry name" value="Phosphorylase Kinase, domain 1"/>
    <property type="match status" value="1"/>
</dbReference>
<dbReference type="CDD" id="cd00192">
    <property type="entry name" value="PTKc"/>
    <property type="match status" value="1"/>
</dbReference>
<dbReference type="InterPro" id="IPR011009">
    <property type="entry name" value="Kinase-like_dom_sf"/>
</dbReference>
<evidence type="ECO:0000259" key="11">
    <source>
        <dbReference type="PROSITE" id="PS50011"/>
    </source>
</evidence>
<accession>A0AAW1V1H6</accession>
<name>A0AAW1V1H6_9CUCU</name>
<comment type="caution">
    <text evidence="12">The sequence shown here is derived from an EMBL/GenBank/DDBJ whole genome shotgun (WGS) entry which is preliminary data.</text>
</comment>
<dbReference type="PANTHER" id="PTHR24416">
    <property type="entry name" value="TYROSINE-PROTEIN KINASE RECEPTOR"/>
    <property type="match status" value="1"/>
</dbReference>
<keyword evidence="6 9" id="KW-0472">Membrane</keyword>
<dbReference type="Pfam" id="PF07714">
    <property type="entry name" value="PK_Tyr_Ser-Thr"/>
    <property type="match status" value="1"/>
</dbReference>
<dbReference type="GO" id="GO:0004714">
    <property type="term" value="F:transmembrane receptor protein tyrosine kinase activity"/>
    <property type="evidence" value="ECO:0007669"/>
    <property type="project" value="UniProtKB-EC"/>
</dbReference>
<organism evidence="12 13">
    <name type="scientific">Henosepilachna vigintioctopunctata</name>
    <dbReference type="NCBI Taxonomy" id="420089"/>
    <lineage>
        <taxon>Eukaryota</taxon>
        <taxon>Metazoa</taxon>
        <taxon>Ecdysozoa</taxon>
        <taxon>Arthropoda</taxon>
        <taxon>Hexapoda</taxon>
        <taxon>Insecta</taxon>
        <taxon>Pterygota</taxon>
        <taxon>Neoptera</taxon>
        <taxon>Endopterygota</taxon>
        <taxon>Coleoptera</taxon>
        <taxon>Polyphaga</taxon>
        <taxon>Cucujiformia</taxon>
        <taxon>Coccinelloidea</taxon>
        <taxon>Coccinellidae</taxon>
        <taxon>Epilachninae</taxon>
        <taxon>Epilachnini</taxon>
        <taxon>Henosepilachna</taxon>
    </lineage>
</organism>
<feature type="chain" id="PRO_5043374025" description="Protein kinase domain-containing protein" evidence="10">
    <location>
        <begin position="19"/>
        <end position="772"/>
    </location>
</feature>
<comment type="catalytic activity">
    <reaction evidence="8">
        <text>L-tyrosyl-[protein] + ATP = O-phospho-L-tyrosyl-[protein] + ADP + H(+)</text>
        <dbReference type="Rhea" id="RHEA:10596"/>
        <dbReference type="Rhea" id="RHEA-COMP:10136"/>
        <dbReference type="Rhea" id="RHEA-COMP:20101"/>
        <dbReference type="ChEBI" id="CHEBI:15378"/>
        <dbReference type="ChEBI" id="CHEBI:30616"/>
        <dbReference type="ChEBI" id="CHEBI:46858"/>
        <dbReference type="ChEBI" id="CHEBI:61978"/>
        <dbReference type="ChEBI" id="CHEBI:456216"/>
        <dbReference type="EC" id="2.7.10.1"/>
    </reaction>
</comment>
<dbReference type="GO" id="GO:0048468">
    <property type="term" value="P:cell development"/>
    <property type="evidence" value="ECO:0007669"/>
    <property type="project" value="UniProtKB-ARBA"/>
</dbReference>
<keyword evidence="4" id="KW-0418">Kinase</keyword>
<keyword evidence="10" id="KW-0732">Signal</keyword>
<keyword evidence="9" id="KW-0812">Transmembrane</keyword>
<keyword evidence="2" id="KW-0808">Transferase</keyword>
<evidence type="ECO:0000256" key="3">
    <source>
        <dbReference type="ARBA" id="ARBA00022741"/>
    </source>
</evidence>
<evidence type="ECO:0000256" key="1">
    <source>
        <dbReference type="ARBA" id="ARBA00004308"/>
    </source>
</evidence>
<dbReference type="GO" id="GO:0050793">
    <property type="term" value="P:regulation of developmental process"/>
    <property type="evidence" value="ECO:0007669"/>
    <property type="project" value="UniProtKB-ARBA"/>
</dbReference>
<evidence type="ECO:0000256" key="10">
    <source>
        <dbReference type="SAM" id="SignalP"/>
    </source>
</evidence>
<dbReference type="PROSITE" id="PS50011">
    <property type="entry name" value="PROTEIN_KINASE_DOM"/>
    <property type="match status" value="1"/>
</dbReference>
<keyword evidence="5" id="KW-0067">ATP-binding</keyword>
<dbReference type="InterPro" id="IPR020635">
    <property type="entry name" value="Tyr_kinase_cat_dom"/>
</dbReference>
<feature type="domain" description="Protein kinase" evidence="11">
    <location>
        <begin position="417"/>
        <end position="755"/>
    </location>
</feature>
<dbReference type="InterPro" id="IPR001245">
    <property type="entry name" value="Ser-Thr/Tyr_kinase_cat_dom"/>
</dbReference>
<keyword evidence="13" id="KW-1185">Reference proteome</keyword>
<keyword evidence="7" id="KW-0829">Tyrosine-protein kinase</keyword>
<dbReference type="AlphaFoldDB" id="A0AAW1V1H6"/>
<gene>
    <name evidence="12" type="ORF">WA026_006943</name>
</gene>
<dbReference type="FunFam" id="1.10.510.10:FF:001512">
    <property type="entry name" value="Receptor tyrosine-protein kinase erbB-2"/>
    <property type="match status" value="1"/>
</dbReference>
<dbReference type="SUPFAM" id="SSF56112">
    <property type="entry name" value="Protein kinase-like (PK-like)"/>
    <property type="match status" value="1"/>
</dbReference>
<dbReference type="GO" id="GO:0007169">
    <property type="term" value="P:cell surface receptor protein tyrosine kinase signaling pathway"/>
    <property type="evidence" value="ECO:0007669"/>
    <property type="project" value="TreeGrafter"/>
</dbReference>
<dbReference type="Proteomes" id="UP001431783">
    <property type="component" value="Unassembled WGS sequence"/>
</dbReference>
<evidence type="ECO:0000313" key="12">
    <source>
        <dbReference type="EMBL" id="KAK9889571.1"/>
    </source>
</evidence>
<dbReference type="PANTHER" id="PTHR24416:SF594">
    <property type="entry name" value="PROTEIN KINASE DOMAIN-CONTAINING PROTEIN"/>
    <property type="match status" value="1"/>
</dbReference>
<dbReference type="GO" id="GO:0051130">
    <property type="term" value="P:positive regulation of cellular component organization"/>
    <property type="evidence" value="ECO:0007669"/>
    <property type="project" value="UniProtKB-ARBA"/>
</dbReference>